<sequence>MNNNRTKIGSLNIEWAKMWEAGILDAWSHQYIRKYGSITEAWDHKAPEYVKTMEHSNRTQLLEKLEQHKPETVLDVGAGAGIFALPLAKTKSVKRVVAVEPSAGMLDILKDKAEADKLTNIDCINKKWEDTTEEELIELNKGKYDLIISSHALYYITDLHDSFKKMNDVCRGYAYLLIGTAANTKDSTYEKYYERIYRKPKPPYPDYACLYMVLRELDIHPNIEMLDAYTKKYVDNVEEIVERWKDNLDGELTEDQRSAIRAYLAESGMIKEEDGGLYWVWRSKDALIHWKVEE</sequence>
<dbReference type="CDD" id="cd02440">
    <property type="entry name" value="AdoMet_MTases"/>
    <property type="match status" value="1"/>
</dbReference>
<evidence type="ECO:0000313" key="1">
    <source>
        <dbReference type="EMBL" id="QNO53809.1"/>
    </source>
</evidence>
<dbReference type="GO" id="GO:0032259">
    <property type="term" value="P:methylation"/>
    <property type="evidence" value="ECO:0007669"/>
    <property type="project" value="UniProtKB-KW"/>
</dbReference>
<dbReference type="EMBL" id="MT631552">
    <property type="protein sequence ID" value="QNO53809.1"/>
    <property type="molecule type" value="Genomic_DNA"/>
</dbReference>
<dbReference type="AlphaFoldDB" id="A0A7G9Z0M5"/>
<dbReference type="InterPro" id="IPR029063">
    <property type="entry name" value="SAM-dependent_MTases_sf"/>
</dbReference>
<dbReference type="GO" id="GO:0043770">
    <property type="term" value="F:demethylmenaquinone methyltransferase activity"/>
    <property type="evidence" value="ECO:0007669"/>
    <property type="project" value="UniProtKB-EC"/>
</dbReference>
<dbReference type="InterPro" id="IPR050723">
    <property type="entry name" value="CFA/CMAS"/>
</dbReference>
<dbReference type="Pfam" id="PF13489">
    <property type="entry name" value="Methyltransf_23"/>
    <property type="match status" value="1"/>
</dbReference>
<protein>
    <submittedName>
        <fullName evidence="1">2-methoxy-6-polyprenyl-1,4-benzoquinol methylase, mitochondrial</fullName>
        <ecNumber evidence="1">2.1.1.163</ecNumber>
    </submittedName>
</protein>
<dbReference type="EC" id="2.1.1.163" evidence="1"/>
<dbReference type="SUPFAM" id="SSF53335">
    <property type="entry name" value="S-adenosyl-L-methionine-dependent methyltransferases"/>
    <property type="match status" value="1"/>
</dbReference>
<accession>A0A7G9Z0M5</accession>
<gene>
    <name evidence="1" type="primary">COQ5_1</name>
    <name evidence="1" type="ORF">LLJJBFGJ_00001</name>
</gene>
<name>A0A7G9Z0M5_9EURY</name>
<reference evidence="1" key="1">
    <citation type="submission" date="2020-06" db="EMBL/GenBank/DDBJ databases">
        <title>Unique genomic features of the anaerobic methanotrophic archaea.</title>
        <authorList>
            <person name="Chadwick G.L."/>
            <person name="Skennerton C.T."/>
            <person name="Laso-Perez R."/>
            <person name="Leu A.O."/>
            <person name="Speth D.R."/>
            <person name="Yu H."/>
            <person name="Morgan-Lang C."/>
            <person name="Hatzenpichler R."/>
            <person name="Goudeau D."/>
            <person name="Malmstrom R."/>
            <person name="Brazelton W.J."/>
            <person name="Woyke T."/>
            <person name="Hallam S.J."/>
            <person name="Tyson G.W."/>
            <person name="Wegener G."/>
            <person name="Boetius A."/>
            <person name="Orphan V."/>
        </authorList>
    </citation>
    <scope>NUCLEOTIDE SEQUENCE</scope>
</reference>
<dbReference type="Gene3D" id="3.40.50.150">
    <property type="entry name" value="Vaccinia Virus protein VP39"/>
    <property type="match status" value="1"/>
</dbReference>
<dbReference type="PANTHER" id="PTHR43667:SF2">
    <property type="entry name" value="FATTY ACID C-METHYL TRANSFERASE"/>
    <property type="match status" value="1"/>
</dbReference>
<organism evidence="1">
    <name type="scientific">Candidatus Methanophagaceae archaeon ANME-1 ERB6</name>
    <dbReference type="NCBI Taxonomy" id="2759912"/>
    <lineage>
        <taxon>Archaea</taxon>
        <taxon>Methanobacteriati</taxon>
        <taxon>Methanobacteriota</taxon>
        <taxon>Stenosarchaea group</taxon>
        <taxon>Methanomicrobia</taxon>
        <taxon>Candidatus Methanophagales</taxon>
        <taxon>Candidatus Methanophagaceae</taxon>
    </lineage>
</organism>
<dbReference type="PANTHER" id="PTHR43667">
    <property type="entry name" value="CYCLOPROPANE-FATTY-ACYL-PHOSPHOLIPID SYNTHASE"/>
    <property type="match status" value="1"/>
</dbReference>
<keyword evidence="1" id="KW-0489">Methyltransferase</keyword>
<keyword evidence="1" id="KW-0808">Transferase</keyword>
<proteinExistence type="predicted"/>